<keyword evidence="9" id="KW-0406">Ion transport</keyword>
<dbReference type="InterPro" id="IPR036942">
    <property type="entry name" value="Beta-barrel_TonB_sf"/>
</dbReference>
<dbReference type="InterPro" id="IPR010105">
    <property type="entry name" value="TonB_sidphr_rcpt"/>
</dbReference>
<dbReference type="CDD" id="cd01347">
    <property type="entry name" value="ligand_gated_channel"/>
    <property type="match status" value="1"/>
</dbReference>
<evidence type="ECO:0000256" key="16">
    <source>
        <dbReference type="SAM" id="SignalP"/>
    </source>
</evidence>
<dbReference type="Gene3D" id="2.170.130.10">
    <property type="entry name" value="TonB-dependent receptor, plug domain"/>
    <property type="match status" value="1"/>
</dbReference>
<feature type="chain" id="PRO_5011523655" evidence="16">
    <location>
        <begin position="27"/>
        <end position="763"/>
    </location>
</feature>
<dbReference type="Gene3D" id="3.55.50.30">
    <property type="match status" value="1"/>
</dbReference>
<evidence type="ECO:0000313" key="19">
    <source>
        <dbReference type="Proteomes" id="UP000198606"/>
    </source>
</evidence>
<dbReference type="GO" id="GO:0009279">
    <property type="term" value="C:cell outer membrane"/>
    <property type="evidence" value="ECO:0007669"/>
    <property type="project" value="UniProtKB-SubCell"/>
</dbReference>
<dbReference type="GO" id="GO:0015344">
    <property type="term" value="F:siderophore uptake transmembrane transporter activity"/>
    <property type="evidence" value="ECO:0007669"/>
    <property type="project" value="TreeGrafter"/>
</dbReference>
<evidence type="ECO:0000259" key="17">
    <source>
        <dbReference type="SMART" id="SM00965"/>
    </source>
</evidence>
<dbReference type="Gene3D" id="2.40.170.20">
    <property type="entry name" value="TonB-dependent receptor, beta-barrel domain"/>
    <property type="match status" value="1"/>
</dbReference>
<keyword evidence="6 14" id="KW-0812">Transmembrane</keyword>
<dbReference type="InterPro" id="IPR037066">
    <property type="entry name" value="Plug_dom_sf"/>
</dbReference>
<feature type="signal peptide" evidence="16">
    <location>
        <begin position="1"/>
        <end position="26"/>
    </location>
</feature>
<evidence type="ECO:0000256" key="15">
    <source>
        <dbReference type="RuleBase" id="RU003357"/>
    </source>
</evidence>
<dbReference type="InterPro" id="IPR039426">
    <property type="entry name" value="TonB-dep_rcpt-like"/>
</dbReference>
<comment type="subcellular location">
    <subcellularLocation>
        <location evidence="1 14">Cell outer membrane</location>
        <topology evidence="1 14">Multi-pass membrane protein</topology>
    </subcellularLocation>
</comment>
<reference evidence="18 19" key="1">
    <citation type="submission" date="2016-10" db="EMBL/GenBank/DDBJ databases">
        <authorList>
            <person name="de Groot N.N."/>
        </authorList>
    </citation>
    <scope>NUCLEOTIDE SEQUENCE [LARGE SCALE GENOMIC DNA]</scope>
    <source>
        <strain evidence="18 19">LMG 18387</strain>
    </source>
</reference>
<dbReference type="STRING" id="29435.SAMN05216588_11795"/>
<dbReference type="Pfam" id="PF00593">
    <property type="entry name" value="TonB_dep_Rec_b-barrel"/>
    <property type="match status" value="1"/>
</dbReference>
<keyword evidence="13 14" id="KW-0998">Cell outer membrane</keyword>
<dbReference type="PROSITE" id="PS52016">
    <property type="entry name" value="TONB_DEPENDENT_REC_3"/>
    <property type="match status" value="1"/>
</dbReference>
<evidence type="ECO:0000313" key="18">
    <source>
        <dbReference type="EMBL" id="SDI46957.1"/>
    </source>
</evidence>
<protein>
    <submittedName>
        <fullName evidence="18">Iron complex outermembrane recepter protein</fullName>
    </submittedName>
</protein>
<evidence type="ECO:0000256" key="6">
    <source>
        <dbReference type="ARBA" id="ARBA00022692"/>
    </source>
</evidence>
<keyword evidence="5" id="KW-0410">Iron transport</keyword>
<organism evidence="18 19">
    <name type="scientific">Phytopseudomonas flavescens</name>
    <dbReference type="NCBI Taxonomy" id="29435"/>
    <lineage>
        <taxon>Bacteria</taxon>
        <taxon>Pseudomonadati</taxon>
        <taxon>Pseudomonadota</taxon>
        <taxon>Gammaproteobacteria</taxon>
        <taxon>Pseudomonadales</taxon>
        <taxon>Pseudomonadaceae</taxon>
        <taxon>Phytopseudomonas</taxon>
    </lineage>
</organism>
<accession>A0A1G8KUE8</accession>
<keyword evidence="12" id="KW-0675">Receptor</keyword>
<evidence type="ECO:0000256" key="7">
    <source>
        <dbReference type="ARBA" id="ARBA00022729"/>
    </source>
</evidence>
<dbReference type="InterPro" id="IPR012910">
    <property type="entry name" value="Plug_dom"/>
</dbReference>
<evidence type="ECO:0000256" key="12">
    <source>
        <dbReference type="ARBA" id="ARBA00023170"/>
    </source>
</evidence>
<dbReference type="Pfam" id="PF07715">
    <property type="entry name" value="Plug"/>
    <property type="match status" value="1"/>
</dbReference>
<proteinExistence type="inferred from homology"/>
<keyword evidence="11 14" id="KW-0472">Membrane</keyword>
<dbReference type="InterPro" id="IPR000531">
    <property type="entry name" value="Beta-barrel_TonB"/>
</dbReference>
<evidence type="ECO:0000256" key="10">
    <source>
        <dbReference type="ARBA" id="ARBA00023077"/>
    </source>
</evidence>
<dbReference type="AlphaFoldDB" id="A0A1G8KUE8"/>
<dbReference type="PANTHER" id="PTHR32552">
    <property type="entry name" value="FERRICHROME IRON RECEPTOR-RELATED"/>
    <property type="match status" value="1"/>
</dbReference>
<name>A0A1G8KUE8_9GAMM</name>
<dbReference type="SMART" id="SM00965">
    <property type="entry name" value="STN"/>
    <property type="match status" value="1"/>
</dbReference>
<evidence type="ECO:0000256" key="4">
    <source>
        <dbReference type="ARBA" id="ARBA00022452"/>
    </source>
</evidence>
<dbReference type="EMBL" id="FNDG01000017">
    <property type="protein sequence ID" value="SDI46957.1"/>
    <property type="molecule type" value="Genomic_DNA"/>
</dbReference>
<evidence type="ECO:0000256" key="1">
    <source>
        <dbReference type="ARBA" id="ARBA00004571"/>
    </source>
</evidence>
<dbReference type="SUPFAM" id="SSF56935">
    <property type="entry name" value="Porins"/>
    <property type="match status" value="1"/>
</dbReference>
<evidence type="ECO:0000256" key="11">
    <source>
        <dbReference type="ARBA" id="ARBA00023136"/>
    </source>
</evidence>
<evidence type="ECO:0000256" key="3">
    <source>
        <dbReference type="ARBA" id="ARBA00022448"/>
    </source>
</evidence>
<evidence type="ECO:0000256" key="2">
    <source>
        <dbReference type="ARBA" id="ARBA00009810"/>
    </source>
</evidence>
<comment type="similarity">
    <text evidence="2 14 15">Belongs to the TonB-dependent receptor family.</text>
</comment>
<dbReference type="RefSeq" id="WP_084307697.1">
    <property type="nucleotide sequence ID" value="NZ_FNDG01000017.1"/>
</dbReference>
<gene>
    <name evidence="18" type="ORF">SAMN05216588_11795</name>
</gene>
<evidence type="ECO:0000256" key="9">
    <source>
        <dbReference type="ARBA" id="ARBA00023065"/>
    </source>
</evidence>
<dbReference type="Proteomes" id="UP000198606">
    <property type="component" value="Unassembled WGS sequence"/>
</dbReference>
<evidence type="ECO:0000256" key="8">
    <source>
        <dbReference type="ARBA" id="ARBA00023004"/>
    </source>
</evidence>
<evidence type="ECO:0000256" key="5">
    <source>
        <dbReference type="ARBA" id="ARBA00022496"/>
    </source>
</evidence>
<keyword evidence="3 14" id="KW-0813">Transport</keyword>
<dbReference type="GO" id="GO:0038023">
    <property type="term" value="F:signaling receptor activity"/>
    <property type="evidence" value="ECO:0007669"/>
    <property type="project" value="InterPro"/>
</dbReference>
<keyword evidence="7 16" id="KW-0732">Signal</keyword>
<keyword evidence="10 15" id="KW-0798">TonB box</keyword>
<dbReference type="InterPro" id="IPR011662">
    <property type="entry name" value="Secretin/TonB_short_N"/>
</dbReference>
<sequence>MSRPKLPRLGLCMALAGAPLFFPLYAQTTAQHYSIPAGSLDSALLATSRQSGQLIVFEPSAVIRHSTNGVEGDFTLDELLTRLLDGQGLEYSRDNRGAILVRASSASSLNLPSTEIHGEYSSSALASQSTPTTRTGTPLHLTPQSINVINSEIMEAQGARTVSDALRNVSGVTVIPSSLGSASLNIRGYQANVLSQGVNTSSLSTPLAIPAIALEAVEVIKGPSAILVGSGSPGGTVNLVHKVPQPVASHEISLGYGSHDERRLSADSTGLLGTDGRLSYRVILDGRQSSGNAGDYDGHKEFYFSPSLRWLDDSTDFTLRYSRTVRTTPFLPYTVMYRGEPYGGDLPEPLGNREDSLRLQQNEFHYSLEQALGEHWTFVSKGTYTDVKEEQFGWYTGSELLQNGSVWLTSFAQGGESHQHNLDNYLRGIYQWGELQSTSVFGVSASRTRSHNDRLATFSPWHVVSIHDPLPALPSARSGYVTSFTESKPVGAYWQQQLDYGAWHLTGGLRFSSSWNGVFRRDEASESQKRQVWSPSIGLLYEATPWLSVYASHLRGYQPPSYVDRDGDLLPEQTSKQNEAGLKFSLLDQRLNLTTSVYRIEFDNYAFYDARERGYVSVPGYLSRGFEIDVQGSLTDNLDLVGHYNNNRAEFAQNRNYQAALPRHRASLWSRYRFQNPALKGFSASVGLTYTGTAYLDRDENYRIPEQLQTDLGVEYSHGNYSLELIARNLFDEDLYSTSMNGDPYFIPLQQPREFQLTASYRF</sequence>
<evidence type="ECO:0000256" key="14">
    <source>
        <dbReference type="PROSITE-ProRule" id="PRU01360"/>
    </source>
</evidence>
<keyword evidence="8" id="KW-0408">Iron</keyword>
<keyword evidence="4 14" id="KW-1134">Transmembrane beta strand</keyword>
<dbReference type="NCBIfam" id="TIGR01783">
    <property type="entry name" value="TonB-siderophor"/>
    <property type="match status" value="1"/>
</dbReference>
<dbReference type="GO" id="GO:0015891">
    <property type="term" value="P:siderophore transport"/>
    <property type="evidence" value="ECO:0007669"/>
    <property type="project" value="InterPro"/>
</dbReference>
<dbReference type="PANTHER" id="PTHR32552:SF68">
    <property type="entry name" value="FERRICHROME OUTER MEMBRANE TRANSPORTER_PHAGE RECEPTOR"/>
    <property type="match status" value="1"/>
</dbReference>
<evidence type="ECO:0000256" key="13">
    <source>
        <dbReference type="ARBA" id="ARBA00023237"/>
    </source>
</evidence>
<feature type="domain" description="Secretin/TonB short N-terminal" evidence="17">
    <location>
        <begin position="53"/>
        <end position="104"/>
    </location>
</feature>